<dbReference type="Proteomes" id="UP001500635">
    <property type="component" value="Unassembled WGS sequence"/>
</dbReference>
<proteinExistence type="predicted"/>
<name>A0ABP8JQ10_9ACTN</name>
<dbReference type="SUPFAM" id="SSF54427">
    <property type="entry name" value="NTF2-like"/>
    <property type="match status" value="1"/>
</dbReference>
<dbReference type="InterPro" id="IPR027843">
    <property type="entry name" value="DUF4440"/>
</dbReference>
<sequence>MTTNANATALDRLDSDADAAVTELIQALQEGHDTGDADRYDSFFAADVVWGTPKGQVVRGFRPLNAIHHRMMDPGPVAPRSRFELVHSIRPAPGVVVAQIRRRGEAGGFSESAMYVLVRGADGWSLAAAQNTPVTDTLPA</sequence>
<comment type="caution">
    <text evidence="2">The sequence shown here is derived from an EMBL/GenBank/DDBJ whole genome shotgun (WGS) entry which is preliminary data.</text>
</comment>
<evidence type="ECO:0000259" key="1">
    <source>
        <dbReference type="Pfam" id="PF14534"/>
    </source>
</evidence>
<dbReference type="InterPro" id="IPR032710">
    <property type="entry name" value="NTF2-like_dom_sf"/>
</dbReference>
<reference evidence="3" key="1">
    <citation type="journal article" date="2019" name="Int. J. Syst. Evol. Microbiol.">
        <title>The Global Catalogue of Microorganisms (GCM) 10K type strain sequencing project: providing services to taxonomists for standard genome sequencing and annotation.</title>
        <authorList>
            <consortium name="The Broad Institute Genomics Platform"/>
            <consortium name="The Broad Institute Genome Sequencing Center for Infectious Disease"/>
            <person name="Wu L."/>
            <person name="Ma J."/>
        </authorList>
    </citation>
    <scope>NUCLEOTIDE SEQUENCE [LARGE SCALE GENOMIC DNA]</scope>
    <source>
        <strain evidence="3">JCM 17688</strain>
    </source>
</reference>
<accession>A0ABP8JQ10</accession>
<dbReference type="RefSeq" id="WP_344996433.1">
    <property type="nucleotide sequence ID" value="NZ_BAABFR010000038.1"/>
</dbReference>
<evidence type="ECO:0000313" key="2">
    <source>
        <dbReference type="EMBL" id="GAA4394427.1"/>
    </source>
</evidence>
<dbReference type="Gene3D" id="3.10.450.50">
    <property type="match status" value="1"/>
</dbReference>
<gene>
    <name evidence="2" type="ORF">GCM10023147_26460</name>
</gene>
<feature type="domain" description="DUF4440" evidence="1">
    <location>
        <begin position="21"/>
        <end position="125"/>
    </location>
</feature>
<dbReference type="Pfam" id="PF14534">
    <property type="entry name" value="DUF4440"/>
    <property type="match status" value="1"/>
</dbReference>
<organism evidence="2 3">
    <name type="scientific">Tsukamurella soli</name>
    <dbReference type="NCBI Taxonomy" id="644556"/>
    <lineage>
        <taxon>Bacteria</taxon>
        <taxon>Bacillati</taxon>
        <taxon>Actinomycetota</taxon>
        <taxon>Actinomycetes</taxon>
        <taxon>Mycobacteriales</taxon>
        <taxon>Tsukamurellaceae</taxon>
        <taxon>Tsukamurella</taxon>
    </lineage>
</organism>
<protein>
    <recommendedName>
        <fullName evidence="1">DUF4440 domain-containing protein</fullName>
    </recommendedName>
</protein>
<evidence type="ECO:0000313" key="3">
    <source>
        <dbReference type="Proteomes" id="UP001500635"/>
    </source>
</evidence>
<dbReference type="EMBL" id="BAABFR010000038">
    <property type="protein sequence ID" value="GAA4394427.1"/>
    <property type="molecule type" value="Genomic_DNA"/>
</dbReference>
<keyword evidence="3" id="KW-1185">Reference proteome</keyword>